<dbReference type="InterPro" id="IPR050879">
    <property type="entry name" value="Acyltransferase_3"/>
</dbReference>
<evidence type="ECO:0000259" key="2">
    <source>
        <dbReference type="Pfam" id="PF01757"/>
    </source>
</evidence>
<feature type="transmembrane region" description="Helical" evidence="1">
    <location>
        <begin position="213"/>
        <end position="230"/>
    </location>
</feature>
<proteinExistence type="predicted"/>
<sequence length="341" mass="37695">MIGSIQLLRAFAAWIVVFHHYVQIFYGFGTTSPIGSSLANYGAIGVDIFFIISGFVIYSSSTKKHPTPFEFAKQRLFRILPAYWVFTLIVALSVSAAPYILFYATYDTEFLLKSMFFVPAQNPAGIGLLPLVTVGWTLNYEIAFYAIFFMALYAPKNLLIPIVFTGVFALQYLVPKLGGAFTFYGLPLVYEFLLGMIVGAINNAGAIKKISSPFALLMIIGSTGIIWRSGSAAHNLLHTGLPCALIVTAFISLNKYLGNFFVLNRLGDWSYSTYLCHPVITYAVLYQYKQGVISEEASLLLVCAGTAAVSWVSYNFIERPIARLAKPRNDSAPEDKPRLPT</sequence>
<keyword evidence="4" id="KW-1185">Reference proteome</keyword>
<dbReference type="InterPro" id="IPR002656">
    <property type="entry name" value="Acyl_transf_3_dom"/>
</dbReference>
<feature type="transmembrane region" description="Helical" evidence="1">
    <location>
        <begin position="236"/>
        <end position="257"/>
    </location>
</feature>
<name>A0ABS9ZJ86_9PSED</name>
<reference evidence="3 4" key="1">
    <citation type="submission" date="2015-12" db="EMBL/GenBank/DDBJ databases">
        <title>Phylogenomics in the description of a new species in the Pseudomonas syringae group.</title>
        <authorList>
            <person name="Busquets A."/>
            <person name="Gomila M."/>
            <person name="Beiki F."/>
            <person name="Rahimian H."/>
            <person name="Mulet M."/>
            <person name="Sanchez D."/>
            <person name="Garcia-Valdes E."/>
            <person name="Lalucat J."/>
        </authorList>
    </citation>
    <scope>NUCLEOTIDE SEQUENCE [LARGE SCALE GENOMIC DNA]</scope>
    <source>
        <strain evidence="3 4">S25</strain>
    </source>
</reference>
<dbReference type="Pfam" id="PF01757">
    <property type="entry name" value="Acyl_transf_3"/>
    <property type="match status" value="1"/>
</dbReference>
<feature type="domain" description="Acyltransferase 3" evidence="2">
    <location>
        <begin position="3"/>
        <end position="312"/>
    </location>
</feature>
<feature type="transmembrane region" description="Helical" evidence="1">
    <location>
        <begin position="7"/>
        <end position="26"/>
    </location>
</feature>
<dbReference type="PANTHER" id="PTHR23028">
    <property type="entry name" value="ACETYLTRANSFERASE"/>
    <property type="match status" value="1"/>
</dbReference>
<keyword evidence="1" id="KW-1133">Transmembrane helix</keyword>
<gene>
    <name evidence="3" type="ORF">AUC61_13995</name>
</gene>
<evidence type="ECO:0000256" key="1">
    <source>
        <dbReference type="SAM" id="Phobius"/>
    </source>
</evidence>
<feature type="transmembrane region" description="Helical" evidence="1">
    <location>
        <begin position="38"/>
        <end position="58"/>
    </location>
</feature>
<organism evidence="3 4">
    <name type="scientific">Pseudomonas maioricensis</name>
    <dbReference type="NCBI Taxonomy" id="1766623"/>
    <lineage>
        <taxon>Bacteria</taxon>
        <taxon>Pseudomonadati</taxon>
        <taxon>Pseudomonadota</taxon>
        <taxon>Gammaproteobacteria</taxon>
        <taxon>Pseudomonadales</taxon>
        <taxon>Pseudomonadaceae</taxon>
        <taxon>Pseudomonas</taxon>
    </lineage>
</organism>
<dbReference type="Proteomes" id="UP001320513">
    <property type="component" value="Unassembled WGS sequence"/>
</dbReference>
<evidence type="ECO:0000313" key="3">
    <source>
        <dbReference type="EMBL" id="MCI8210645.1"/>
    </source>
</evidence>
<feature type="transmembrane region" description="Helical" evidence="1">
    <location>
        <begin position="181"/>
        <end position="201"/>
    </location>
</feature>
<accession>A0ABS9ZJ86</accession>
<keyword evidence="1" id="KW-0812">Transmembrane</keyword>
<protein>
    <recommendedName>
        <fullName evidence="2">Acyltransferase 3 domain-containing protein</fullName>
    </recommendedName>
</protein>
<comment type="caution">
    <text evidence="3">The sequence shown here is derived from an EMBL/GenBank/DDBJ whole genome shotgun (WGS) entry which is preliminary data.</text>
</comment>
<feature type="transmembrane region" description="Helical" evidence="1">
    <location>
        <begin position="79"/>
        <end position="106"/>
    </location>
</feature>
<keyword evidence="1" id="KW-0472">Membrane</keyword>
<dbReference type="EMBL" id="LOHG01000008">
    <property type="protein sequence ID" value="MCI8210645.1"/>
    <property type="molecule type" value="Genomic_DNA"/>
</dbReference>
<evidence type="ECO:0000313" key="4">
    <source>
        <dbReference type="Proteomes" id="UP001320513"/>
    </source>
</evidence>
<dbReference type="PANTHER" id="PTHR23028:SF131">
    <property type="entry name" value="BLR2367 PROTEIN"/>
    <property type="match status" value="1"/>
</dbReference>